<dbReference type="GO" id="GO:0035251">
    <property type="term" value="F:UDP-glucosyltransferase activity"/>
    <property type="evidence" value="ECO:0007669"/>
    <property type="project" value="InterPro"/>
</dbReference>
<keyword evidence="7" id="KW-1185">Reference proteome</keyword>
<comment type="similarity">
    <text evidence="1 4">Belongs to the UDP-glycosyltransferase family.</text>
</comment>
<reference evidence="6" key="1">
    <citation type="submission" date="2015-04" db="UniProtKB">
        <authorList>
            <consortium name="EnsemblPlants"/>
        </authorList>
    </citation>
    <scope>IDENTIFICATION</scope>
</reference>
<dbReference type="eggNOG" id="KOG1192">
    <property type="taxonomic scope" value="Eukaryota"/>
</dbReference>
<sequence>MAPPTVLNSGQPDARRRARPHVVFVPSAGMGHLLPFFRFIGALSAHDVDISVVTVLPTVSAAEADHFARLFHDFPSIRRVDFNLLPLDASEFPGADPFLLRWEALRRSMHLLAPAIAGVAPRATAVVTDITLVSHVNPIAKDLRLQCHVLFISSATMMSLCSYFPIYLDNKDAQADVGDVDVPGVRHLKRSWLPQPLLDLDMLFTKQFIENGREVVKTDGVLINTFDALEPVALAALRDGKVVRGFPPLPGRPESGCRFLWILKTTVVDRDEAAAGGVRDVLGDGFVERVRGRGMVTKEWVDQEAVLGHPAVGLFLSHSGWNSVTEAAAAGVPLLAWPRGGDHRVAATVVASSGVGVWMERWSWDGEEWVVSGEEIRGKVREMMADDAVRERAAKVGEEAAKAVAEGGTSHTSMLLLSPNETHYYNTQPTARDNRLSRAVGLYGPHGIIYYPVQCNKADRTG</sequence>
<dbReference type="AlphaFoldDB" id="A0A0E0A8B7"/>
<dbReference type="Proteomes" id="UP000026961">
    <property type="component" value="Chromosome 6"/>
</dbReference>
<dbReference type="FunFam" id="3.40.50.2000:FF:000127">
    <property type="entry name" value="Glycosyltransferase"/>
    <property type="match status" value="1"/>
</dbReference>
<reference evidence="6" key="2">
    <citation type="submission" date="2018-05" db="EMBL/GenBank/DDBJ databases">
        <title>OgluRS3 (Oryza glumaepatula Reference Sequence Version 3).</title>
        <authorList>
            <person name="Zhang J."/>
            <person name="Kudrna D."/>
            <person name="Lee S."/>
            <person name="Talag J."/>
            <person name="Welchert J."/>
            <person name="Wing R.A."/>
        </authorList>
    </citation>
    <scope>NUCLEOTIDE SEQUENCE [LARGE SCALE GENOMIC DNA]</scope>
</reference>
<dbReference type="EnsemblPlants" id="OGLUM06G12270.1">
    <property type="protein sequence ID" value="OGLUM06G12270.1"/>
    <property type="gene ID" value="OGLUM06G12270"/>
</dbReference>
<organism evidence="6">
    <name type="scientific">Oryza glumipatula</name>
    <dbReference type="NCBI Taxonomy" id="40148"/>
    <lineage>
        <taxon>Eukaryota</taxon>
        <taxon>Viridiplantae</taxon>
        <taxon>Streptophyta</taxon>
        <taxon>Embryophyta</taxon>
        <taxon>Tracheophyta</taxon>
        <taxon>Spermatophyta</taxon>
        <taxon>Magnoliopsida</taxon>
        <taxon>Liliopsida</taxon>
        <taxon>Poales</taxon>
        <taxon>Poaceae</taxon>
        <taxon>BOP clade</taxon>
        <taxon>Oryzoideae</taxon>
        <taxon>Oryzeae</taxon>
        <taxon>Oryzinae</taxon>
        <taxon>Oryza</taxon>
    </lineage>
</organism>
<evidence type="ECO:0000313" key="7">
    <source>
        <dbReference type="Proteomes" id="UP000026961"/>
    </source>
</evidence>
<evidence type="ECO:0000256" key="2">
    <source>
        <dbReference type="ARBA" id="ARBA00022676"/>
    </source>
</evidence>
<evidence type="ECO:0000256" key="3">
    <source>
        <dbReference type="ARBA" id="ARBA00022679"/>
    </source>
</evidence>
<dbReference type="EC" id="2.4.1.-" evidence="5"/>
<evidence type="ECO:0000256" key="1">
    <source>
        <dbReference type="ARBA" id="ARBA00009995"/>
    </source>
</evidence>
<dbReference type="PANTHER" id="PTHR48048">
    <property type="entry name" value="GLYCOSYLTRANSFERASE"/>
    <property type="match status" value="1"/>
</dbReference>
<keyword evidence="2 4" id="KW-0328">Glycosyltransferase</keyword>
<accession>A0A0E0A8B7</accession>
<dbReference type="PANTHER" id="PTHR48048:SF76">
    <property type="entry name" value="UDP-GLYCOSYLTRANSFERASE 708D1-LIKE"/>
    <property type="match status" value="1"/>
</dbReference>
<evidence type="ECO:0000256" key="4">
    <source>
        <dbReference type="RuleBase" id="RU003718"/>
    </source>
</evidence>
<dbReference type="Gramene" id="OGLUM06G12270.1">
    <property type="protein sequence ID" value="OGLUM06G12270.1"/>
    <property type="gene ID" value="OGLUM06G12270"/>
</dbReference>
<dbReference type="InterPro" id="IPR002213">
    <property type="entry name" value="UDP_glucos_trans"/>
</dbReference>
<evidence type="ECO:0000256" key="5">
    <source>
        <dbReference type="RuleBase" id="RU362057"/>
    </source>
</evidence>
<dbReference type="PROSITE" id="PS00375">
    <property type="entry name" value="UDPGT"/>
    <property type="match status" value="1"/>
</dbReference>
<keyword evidence="3 4" id="KW-0808">Transferase</keyword>
<dbReference type="CDD" id="cd03784">
    <property type="entry name" value="GT1_Gtf-like"/>
    <property type="match status" value="1"/>
</dbReference>
<dbReference type="HOGENOM" id="CLU_001724_3_1_1"/>
<protein>
    <recommendedName>
        <fullName evidence="5">Glycosyltransferase</fullName>
        <ecNumber evidence="5">2.4.1.-</ecNumber>
    </recommendedName>
</protein>
<dbReference type="SUPFAM" id="SSF53756">
    <property type="entry name" value="UDP-Glycosyltransferase/glycogen phosphorylase"/>
    <property type="match status" value="1"/>
</dbReference>
<dbReference type="Pfam" id="PF00201">
    <property type="entry name" value="UDPGT"/>
    <property type="match status" value="1"/>
</dbReference>
<proteinExistence type="inferred from homology"/>
<dbReference type="InterPro" id="IPR050481">
    <property type="entry name" value="UDP-glycosyltransf_plant"/>
</dbReference>
<dbReference type="Gene3D" id="3.40.50.2000">
    <property type="entry name" value="Glycogen Phosphorylase B"/>
    <property type="match status" value="2"/>
</dbReference>
<name>A0A0E0A8B7_9ORYZ</name>
<dbReference type="InterPro" id="IPR035595">
    <property type="entry name" value="UDP_glycos_trans_CS"/>
</dbReference>
<evidence type="ECO:0000313" key="6">
    <source>
        <dbReference type="EnsemblPlants" id="OGLUM06G12270.1"/>
    </source>
</evidence>